<evidence type="ECO:0000313" key="11">
    <source>
        <dbReference type="Proteomes" id="UP000051950"/>
    </source>
</evidence>
<dbReference type="AlphaFoldDB" id="A0A0T5VVL6"/>
<keyword evidence="2 7" id="KW-0813">Transport</keyword>
<evidence type="ECO:0000256" key="1">
    <source>
        <dbReference type="ARBA" id="ARBA00004571"/>
    </source>
</evidence>
<dbReference type="OrthoDB" id="9768177at2"/>
<dbReference type="SUPFAM" id="SSF56935">
    <property type="entry name" value="Porins"/>
    <property type="match status" value="1"/>
</dbReference>
<dbReference type="Proteomes" id="UP000051950">
    <property type="component" value="Unassembled WGS sequence"/>
</dbReference>
<comment type="caution">
    <text evidence="10">The sequence shown here is derived from an EMBL/GenBank/DDBJ whole genome shotgun (WGS) entry which is preliminary data.</text>
</comment>
<gene>
    <name evidence="10" type="ORF">ASU31_01035</name>
</gene>
<reference evidence="10 11" key="1">
    <citation type="submission" date="2015-11" db="EMBL/GenBank/DDBJ databases">
        <title>Sequence of Pedobacter ginsenosidimutans.</title>
        <authorList>
            <person name="Carson E."/>
            <person name="Keyser V."/>
            <person name="Newman J."/>
            <person name="Miller J."/>
        </authorList>
    </citation>
    <scope>NUCLEOTIDE SEQUENCE [LARGE SCALE GENOMIC DNA]</scope>
    <source>
        <strain evidence="10 11">KACC 14530</strain>
    </source>
</reference>
<dbReference type="STRING" id="687842.ASU31_01035"/>
<evidence type="ECO:0000259" key="9">
    <source>
        <dbReference type="Pfam" id="PF07715"/>
    </source>
</evidence>
<keyword evidence="6 7" id="KW-0998">Cell outer membrane</keyword>
<feature type="domain" description="TonB-dependent receptor plug" evidence="9">
    <location>
        <begin position="230"/>
        <end position="345"/>
    </location>
</feature>
<evidence type="ECO:0000256" key="5">
    <source>
        <dbReference type="ARBA" id="ARBA00023136"/>
    </source>
</evidence>
<evidence type="ECO:0000256" key="4">
    <source>
        <dbReference type="ARBA" id="ARBA00022692"/>
    </source>
</evidence>
<feature type="transmembrane region" description="Helical" evidence="8">
    <location>
        <begin position="21"/>
        <end position="43"/>
    </location>
</feature>
<comment type="subcellular location">
    <subcellularLocation>
        <location evidence="1 7">Cell outer membrane</location>
        <topology evidence="1 7">Multi-pass membrane protein</topology>
    </subcellularLocation>
</comment>
<dbReference type="InterPro" id="IPR012910">
    <property type="entry name" value="Plug_dom"/>
</dbReference>
<dbReference type="InterPro" id="IPR008969">
    <property type="entry name" value="CarboxyPept-like_regulatory"/>
</dbReference>
<name>A0A0T5VVL6_9SPHI</name>
<dbReference type="Gene3D" id="2.170.130.10">
    <property type="entry name" value="TonB-dependent receptor, plug domain"/>
    <property type="match status" value="1"/>
</dbReference>
<evidence type="ECO:0000313" key="10">
    <source>
        <dbReference type="EMBL" id="KRT17910.1"/>
    </source>
</evidence>
<dbReference type="InterPro" id="IPR023996">
    <property type="entry name" value="TonB-dep_OMP_SusC/RagA"/>
</dbReference>
<proteinExistence type="inferred from homology"/>
<dbReference type="Gene3D" id="2.40.170.20">
    <property type="entry name" value="TonB-dependent receptor, beta-barrel domain"/>
    <property type="match status" value="1"/>
</dbReference>
<keyword evidence="4 7" id="KW-0812">Transmembrane</keyword>
<evidence type="ECO:0000256" key="8">
    <source>
        <dbReference type="SAM" id="Phobius"/>
    </source>
</evidence>
<evidence type="ECO:0000256" key="7">
    <source>
        <dbReference type="PROSITE-ProRule" id="PRU01360"/>
    </source>
</evidence>
<evidence type="ECO:0000256" key="3">
    <source>
        <dbReference type="ARBA" id="ARBA00022452"/>
    </source>
</evidence>
<keyword evidence="5 7" id="KW-0472">Membrane</keyword>
<keyword evidence="11" id="KW-1185">Reference proteome</keyword>
<dbReference type="Pfam" id="PF13715">
    <property type="entry name" value="CarbopepD_reg_2"/>
    <property type="match status" value="1"/>
</dbReference>
<keyword evidence="3 7" id="KW-1134">Transmembrane beta strand</keyword>
<keyword evidence="8" id="KW-1133">Transmembrane helix</keyword>
<dbReference type="InterPro" id="IPR023997">
    <property type="entry name" value="TonB-dep_OMP_SusC/RagA_CS"/>
</dbReference>
<protein>
    <recommendedName>
        <fullName evidence="9">TonB-dependent receptor plug domain-containing protein</fullName>
    </recommendedName>
</protein>
<dbReference type="InterPro" id="IPR039426">
    <property type="entry name" value="TonB-dep_rcpt-like"/>
</dbReference>
<evidence type="ECO:0000256" key="2">
    <source>
        <dbReference type="ARBA" id="ARBA00022448"/>
    </source>
</evidence>
<organism evidence="10 11">
    <name type="scientific">Pedobacter ginsenosidimutans</name>
    <dbReference type="NCBI Taxonomy" id="687842"/>
    <lineage>
        <taxon>Bacteria</taxon>
        <taxon>Pseudomonadati</taxon>
        <taxon>Bacteroidota</taxon>
        <taxon>Sphingobacteriia</taxon>
        <taxon>Sphingobacteriales</taxon>
        <taxon>Sphingobacteriaceae</taxon>
        <taxon>Pedobacter</taxon>
    </lineage>
</organism>
<dbReference type="SUPFAM" id="SSF49464">
    <property type="entry name" value="Carboxypeptidase regulatory domain-like"/>
    <property type="match status" value="1"/>
</dbReference>
<accession>A0A0T5VVL6</accession>
<dbReference type="NCBIfam" id="TIGR04056">
    <property type="entry name" value="OMP_RagA_SusC"/>
    <property type="match status" value="1"/>
</dbReference>
<dbReference type="GO" id="GO:0009279">
    <property type="term" value="C:cell outer membrane"/>
    <property type="evidence" value="ECO:0007669"/>
    <property type="project" value="UniProtKB-SubCell"/>
</dbReference>
<dbReference type="InterPro" id="IPR036942">
    <property type="entry name" value="Beta-barrel_TonB_sf"/>
</dbReference>
<dbReference type="EMBL" id="LMZQ01000001">
    <property type="protein sequence ID" value="KRT17910.1"/>
    <property type="molecule type" value="Genomic_DNA"/>
</dbReference>
<dbReference type="Gene3D" id="2.60.40.1120">
    <property type="entry name" value="Carboxypeptidase-like, regulatory domain"/>
    <property type="match status" value="1"/>
</dbReference>
<evidence type="ECO:0000256" key="6">
    <source>
        <dbReference type="ARBA" id="ARBA00023237"/>
    </source>
</evidence>
<comment type="similarity">
    <text evidence="7">Belongs to the TonB-dependent receptor family.</text>
</comment>
<dbReference type="Pfam" id="PF07715">
    <property type="entry name" value="Plug"/>
    <property type="match status" value="1"/>
</dbReference>
<dbReference type="PROSITE" id="PS52016">
    <property type="entry name" value="TONB_DEPENDENT_REC_3"/>
    <property type="match status" value="1"/>
</dbReference>
<sequence>MYIKYTKQTGIPSAVYTKILLIMRITIVILIATLMQVSASGFAQKISLSEKNASIFQVFAKIKQQSGYDFVADDNLLKSLKPININVQKTELTDVLDLLFKDELLEYTVQNKIVVVSRKTPSLLDRVTSFFKDVDLKGLILNEKGEPMPGASILVQQTKRLYLSDESGSFNIRGLKGKETLIFSFIGYQSDTIPLRNRTNLVVNLKPVSADLSEVKIVSTGYQNLNRDRATGSFGIVTAKDIAQYPTISLLERLQGLVPGVDISTKTEAGKSRNGTINIRGISTIISDYGQVSTEPLLVIDGFPSQVSIANGALDLMNPNDIQQITFLKDAAASAIWGIKAANGVIVVTTKKGKPNTAPSINFSTTFSTSAKPKLNYGSTMSVADYIDLEKDMINMNLISDPFPIQSGTFPGNNSQAQAIIFRQKRGEITESQMNMELANLANIDNQDQISRYLLQRPQTQQYNLSLTGGGVNSSYYMSGYYYNEDRLYKSNKNKGYAFNMGSVSSLFKGILTINANLSYNNTSDVLNAAAVRAMSQTSLGMRPYDALVNADGSTKYYDVFSTPLVARNFESKGYLPFRYSAIDELNYNNTVNNTNNIALNLDVTGKITPWLSVSLSGNLGRYFNERENYQEPESYESRIMINRATSVNAAGALVYGIPNGGRLSLANALGRSYNLRGQLSINKSWSDKHELNVLMGNEIKENFSKSSNELRYGYDKSINAFRSVNPSVSYLDIYGQRPSIGATSSPVVESTTRALSYYASGSYTFNSRYTVSGSARFDDLNLLGVERRKRAIPLWSAGLSWNMKKEMILKDLNWLTNLSTRFTYGFTGNAPQGYAPVTVISLLGTDFESSLPYAVIDRPARENLAWEKTRMINYGLQVGLFNGRVSATVDYYLKKTTDIFFQLPINGTYGFTQTIFNAAKLDGKGVDLGLSFIPVQSKNVSWNNTINISYNTNKVHDERFNLPIGDLGRNQIYDGYPQDYLFSYKFAGLDNTGQTLIEDPKVPGRILRVDEFQYFDIMEYSGRTASPYYGAYSSNISYKQFSLGFQFQYAFGGVFRKPSVTENSVYVSRAGDLGMRWRKPGDELFTNVPTINTDFNQGYYYGTSITRYSESDYLIRSRSNIKLQQISLSYALPQKLLKPIGVKMLTVSAVCRNLGLIWTANKENIDPDYVYNTGNTFQLAPVRSYSFQLNLSL</sequence>
<dbReference type="InterPro" id="IPR037066">
    <property type="entry name" value="Plug_dom_sf"/>
</dbReference>
<dbReference type="NCBIfam" id="TIGR04057">
    <property type="entry name" value="SusC_RagA_signa"/>
    <property type="match status" value="1"/>
</dbReference>